<feature type="binding site" evidence="10">
    <location>
        <begin position="11"/>
        <end position="18"/>
    </location>
    <ligand>
        <name>ATP</name>
        <dbReference type="ChEBI" id="CHEBI:30616"/>
    </ligand>
</feature>
<comment type="function">
    <text evidence="2 10 12">Catalyzes the transfer of a dimethylallyl group onto the adenine at position 37 in tRNAs that read codons beginning with uridine, leading to the formation of N6-(dimethylallyl)adenosine (i(6)A).</text>
</comment>
<dbReference type="PANTHER" id="PTHR11088">
    <property type="entry name" value="TRNA DIMETHYLALLYLTRANSFERASE"/>
    <property type="match status" value="1"/>
</dbReference>
<feature type="region of interest" description="Interaction with substrate tRNA" evidence="10">
    <location>
        <begin position="36"/>
        <end position="39"/>
    </location>
</feature>
<comment type="cofactor">
    <cofactor evidence="1 10">
        <name>Mg(2+)</name>
        <dbReference type="ChEBI" id="CHEBI:18420"/>
    </cofactor>
</comment>
<evidence type="ECO:0000256" key="1">
    <source>
        <dbReference type="ARBA" id="ARBA00001946"/>
    </source>
</evidence>
<evidence type="ECO:0000256" key="12">
    <source>
        <dbReference type="RuleBase" id="RU003784"/>
    </source>
</evidence>
<accession>A0A368DND4</accession>
<dbReference type="InterPro" id="IPR018022">
    <property type="entry name" value="IPT"/>
</dbReference>
<evidence type="ECO:0000256" key="2">
    <source>
        <dbReference type="ARBA" id="ARBA00003213"/>
    </source>
</evidence>
<comment type="caution">
    <text evidence="10">Lacks conserved residue(s) required for the propagation of feature annotation.</text>
</comment>
<evidence type="ECO:0000256" key="5">
    <source>
        <dbReference type="ARBA" id="ARBA00022694"/>
    </source>
</evidence>
<keyword evidence="4 10" id="KW-0808">Transferase</keyword>
<dbReference type="GO" id="GO:0006400">
    <property type="term" value="P:tRNA modification"/>
    <property type="evidence" value="ECO:0007669"/>
    <property type="project" value="TreeGrafter"/>
</dbReference>
<evidence type="ECO:0000313" key="15">
    <source>
        <dbReference type="Proteomes" id="UP000253570"/>
    </source>
</evidence>
<evidence type="ECO:0000256" key="8">
    <source>
        <dbReference type="ARBA" id="ARBA00022842"/>
    </source>
</evidence>
<evidence type="ECO:0000313" key="14">
    <source>
        <dbReference type="EMBL" id="RCL73349.1"/>
    </source>
</evidence>
<evidence type="ECO:0000256" key="6">
    <source>
        <dbReference type="ARBA" id="ARBA00022741"/>
    </source>
</evidence>
<dbReference type="HAMAP" id="MF_00185">
    <property type="entry name" value="IPP_trans"/>
    <property type="match status" value="1"/>
</dbReference>
<comment type="caution">
    <text evidence="14">The sequence shown here is derived from an EMBL/GenBank/DDBJ whole genome shotgun (WGS) entry which is preliminary data.</text>
</comment>
<dbReference type="EC" id="2.5.1.75" evidence="10"/>
<dbReference type="Proteomes" id="UP000253570">
    <property type="component" value="Unassembled WGS sequence"/>
</dbReference>
<dbReference type="SUPFAM" id="SSF52540">
    <property type="entry name" value="P-loop containing nucleoside triphosphate hydrolases"/>
    <property type="match status" value="1"/>
</dbReference>
<evidence type="ECO:0000256" key="9">
    <source>
        <dbReference type="ARBA" id="ARBA00049563"/>
    </source>
</evidence>
<dbReference type="NCBIfam" id="TIGR00174">
    <property type="entry name" value="miaA"/>
    <property type="match status" value="1"/>
</dbReference>
<comment type="similarity">
    <text evidence="3 10 13">Belongs to the IPP transferase family.</text>
</comment>
<dbReference type="Gene3D" id="3.40.50.300">
    <property type="entry name" value="P-loop containing nucleotide triphosphate hydrolases"/>
    <property type="match status" value="1"/>
</dbReference>
<dbReference type="Gene3D" id="1.10.20.140">
    <property type="match status" value="1"/>
</dbReference>
<keyword evidence="6 10" id="KW-0547">Nucleotide-binding</keyword>
<name>A0A368DND4_9PROT</name>
<evidence type="ECO:0000256" key="4">
    <source>
        <dbReference type="ARBA" id="ARBA00022679"/>
    </source>
</evidence>
<feature type="site" description="Interaction with substrate tRNA" evidence="10">
    <location>
        <position position="102"/>
    </location>
</feature>
<keyword evidence="7 10" id="KW-0067">ATP-binding</keyword>
<keyword evidence="5 10" id="KW-0819">tRNA processing</keyword>
<reference evidence="14 15" key="1">
    <citation type="journal article" date="2018" name="Microbiome">
        <title>Fine metagenomic profile of the Mediterranean stratified and mixed water columns revealed by assembly and recruitment.</title>
        <authorList>
            <person name="Haro-Moreno J.M."/>
            <person name="Lopez-Perez M."/>
            <person name="De La Torre J.R."/>
            <person name="Picazo A."/>
            <person name="Camacho A."/>
            <person name="Rodriguez-Valera F."/>
        </authorList>
    </citation>
    <scope>NUCLEOTIDE SEQUENCE [LARGE SCALE GENOMIC DNA]</scope>
    <source>
        <strain evidence="14">MED-G57</strain>
    </source>
</reference>
<gene>
    <name evidence="10" type="primary">miaA</name>
    <name evidence="14" type="ORF">DBW71_03615</name>
</gene>
<evidence type="ECO:0000256" key="3">
    <source>
        <dbReference type="ARBA" id="ARBA00005842"/>
    </source>
</evidence>
<evidence type="ECO:0000256" key="13">
    <source>
        <dbReference type="RuleBase" id="RU003785"/>
    </source>
</evidence>
<organism evidence="14 15">
    <name type="scientific">PS1 clade bacterium</name>
    <dbReference type="NCBI Taxonomy" id="2175152"/>
    <lineage>
        <taxon>Bacteria</taxon>
        <taxon>Pseudomonadati</taxon>
        <taxon>Pseudomonadota</taxon>
        <taxon>Alphaproteobacteria</taxon>
        <taxon>PS1 clade</taxon>
    </lineage>
</organism>
<evidence type="ECO:0000256" key="10">
    <source>
        <dbReference type="HAMAP-Rule" id="MF_00185"/>
    </source>
</evidence>
<dbReference type="InterPro" id="IPR027417">
    <property type="entry name" value="P-loop_NTPase"/>
</dbReference>
<dbReference type="AlphaFoldDB" id="A0A368DND4"/>
<dbReference type="InterPro" id="IPR039657">
    <property type="entry name" value="Dimethylallyltransferase"/>
</dbReference>
<dbReference type="GO" id="GO:0005524">
    <property type="term" value="F:ATP binding"/>
    <property type="evidence" value="ECO:0007669"/>
    <property type="project" value="UniProtKB-UniRule"/>
</dbReference>
<dbReference type="EMBL" id="QOQD01000007">
    <property type="protein sequence ID" value="RCL73349.1"/>
    <property type="molecule type" value="Genomic_DNA"/>
</dbReference>
<evidence type="ECO:0000256" key="11">
    <source>
        <dbReference type="RuleBase" id="RU003783"/>
    </source>
</evidence>
<dbReference type="Pfam" id="PF01715">
    <property type="entry name" value="IPPT"/>
    <property type="match status" value="1"/>
</dbReference>
<protein>
    <recommendedName>
        <fullName evidence="10">tRNA dimethylallyltransferase</fullName>
        <ecNumber evidence="10">2.5.1.75</ecNumber>
    </recommendedName>
    <alternativeName>
        <fullName evidence="10">Dimethylallyl diphosphate:tRNA dimethylallyltransferase</fullName>
        <shortName evidence="10">DMAPP:tRNA dimethylallyltransferase</shortName>
        <shortName evidence="10">DMATase</shortName>
    </alternativeName>
    <alternativeName>
        <fullName evidence="10">Isopentenyl-diphosphate:tRNA isopentenyltransferase</fullName>
        <shortName evidence="10">IPP transferase</shortName>
        <shortName evidence="10">IPPT</shortName>
        <shortName evidence="10">IPTase</shortName>
    </alternativeName>
</protein>
<keyword evidence="8 10" id="KW-0460">Magnesium</keyword>
<dbReference type="PANTHER" id="PTHR11088:SF60">
    <property type="entry name" value="TRNA DIMETHYLALLYLTRANSFERASE"/>
    <property type="match status" value="1"/>
</dbReference>
<evidence type="ECO:0000256" key="7">
    <source>
        <dbReference type="ARBA" id="ARBA00022840"/>
    </source>
</evidence>
<sequence>MINYNAILISGPTASGKSNLALDIAKKCNGVIINADSMQVYNDLSIITAKPTVYQMSLVPHFLYGFIDSRIRFSVGDWLKTIESLLIFLNKMKIVPIIVGGTGLYFAGLFGEVSTIPQINQETRLKWQKIQDNDGLEYIYRFLQKNDPLAANSINVNDKARIIRASEVFDQTGKSIKEWQKNTGEILVKGDNIKKIYVCPSKEKIHNNISTRIESMLESDEFFDEIKILKEKNIPLSYPSMKAIGVREVIEYLEGNNSLEELKIKINNQTKRYAKRQITWAKKKMNDWDWFENTEDFFLS</sequence>
<feature type="binding site" evidence="10">
    <location>
        <begin position="13"/>
        <end position="18"/>
    </location>
    <ligand>
        <name>substrate</name>
    </ligand>
</feature>
<comment type="catalytic activity">
    <reaction evidence="9 10 11">
        <text>adenosine(37) in tRNA + dimethylallyl diphosphate = N(6)-dimethylallyladenosine(37) in tRNA + diphosphate</text>
        <dbReference type="Rhea" id="RHEA:26482"/>
        <dbReference type="Rhea" id="RHEA-COMP:10162"/>
        <dbReference type="Rhea" id="RHEA-COMP:10375"/>
        <dbReference type="ChEBI" id="CHEBI:33019"/>
        <dbReference type="ChEBI" id="CHEBI:57623"/>
        <dbReference type="ChEBI" id="CHEBI:74411"/>
        <dbReference type="ChEBI" id="CHEBI:74415"/>
        <dbReference type="EC" id="2.5.1.75"/>
    </reaction>
</comment>
<dbReference type="GO" id="GO:0052381">
    <property type="term" value="F:tRNA dimethylallyltransferase activity"/>
    <property type="evidence" value="ECO:0007669"/>
    <property type="project" value="UniProtKB-UniRule"/>
</dbReference>
<comment type="subunit">
    <text evidence="10">Monomer.</text>
</comment>
<proteinExistence type="inferred from homology"/>